<feature type="compositionally biased region" description="Low complexity" evidence="1">
    <location>
        <begin position="754"/>
        <end position="791"/>
    </location>
</feature>
<reference evidence="2 3" key="1">
    <citation type="journal article" date="2019" name="Nat. Ecol. Evol.">
        <title>Megaphylogeny resolves global patterns of mushroom evolution.</title>
        <authorList>
            <person name="Varga T."/>
            <person name="Krizsan K."/>
            <person name="Foldi C."/>
            <person name="Dima B."/>
            <person name="Sanchez-Garcia M."/>
            <person name="Sanchez-Ramirez S."/>
            <person name="Szollosi G.J."/>
            <person name="Szarkandi J.G."/>
            <person name="Papp V."/>
            <person name="Albert L."/>
            <person name="Andreopoulos W."/>
            <person name="Angelini C."/>
            <person name="Antonin V."/>
            <person name="Barry K.W."/>
            <person name="Bougher N.L."/>
            <person name="Buchanan P."/>
            <person name="Buyck B."/>
            <person name="Bense V."/>
            <person name="Catcheside P."/>
            <person name="Chovatia M."/>
            <person name="Cooper J."/>
            <person name="Damon W."/>
            <person name="Desjardin D."/>
            <person name="Finy P."/>
            <person name="Geml J."/>
            <person name="Haridas S."/>
            <person name="Hughes K."/>
            <person name="Justo A."/>
            <person name="Karasinski D."/>
            <person name="Kautmanova I."/>
            <person name="Kiss B."/>
            <person name="Kocsube S."/>
            <person name="Kotiranta H."/>
            <person name="LaButti K.M."/>
            <person name="Lechner B.E."/>
            <person name="Liimatainen K."/>
            <person name="Lipzen A."/>
            <person name="Lukacs Z."/>
            <person name="Mihaltcheva S."/>
            <person name="Morgado L.N."/>
            <person name="Niskanen T."/>
            <person name="Noordeloos M.E."/>
            <person name="Ohm R.A."/>
            <person name="Ortiz-Santana B."/>
            <person name="Ovrebo C."/>
            <person name="Racz N."/>
            <person name="Riley R."/>
            <person name="Savchenko A."/>
            <person name="Shiryaev A."/>
            <person name="Soop K."/>
            <person name="Spirin V."/>
            <person name="Szebenyi C."/>
            <person name="Tomsovsky M."/>
            <person name="Tulloss R.E."/>
            <person name="Uehling J."/>
            <person name="Grigoriev I.V."/>
            <person name="Vagvolgyi C."/>
            <person name="Papp T."/>
            <person name="Martin F.M."/>
            <person name="Miettinen O."/>
            <person name="Hibbett D.S."/>
            <person name="Nagy L.G."/>
        </authorList>
    </citation>
    <scope>NUCLEOTIDE SEQUENCE [LARGE SCALE GENOMIC DNA]</scope>
    <source>
        <strain evidence="2 3">CBS 962.96</strain>
    </source>
</reference>
<evidence type="ECO:0000256" key="1">
    <source>
        <dbReference type="SAM" id="MobiDB-lite"/>
    </source>
</evidence>
<feature type="region of interest" description="Disordered" evidence="1">
    <location>
        <begin position="1"/>
        <end position="31"/>
    </location>
</feature>
<dbReference type="AlphaFoldDB" id="A0A4S8KUB1"/>
<organism evidence="2 3">
    <name type="scientific">Dendrothele bispora (strain CBS 962.96)</name>
    <dbReference type="NCBI Taxonomy" id="1314807"/>
    <lineage>
        <taxon>Eukaryota</taxon>
        <taxon>Fungi</taxon>
        <taxon>Dikarya</taxon>
        <taxon>Basidiomycota</taxon>
        <taxon>Agaricomycotina</taxon>
        <taxon>Agaricomycetes</taxon>
        <taxon>Agaricomycetidae</taxon>
        <taxon>Agaricales</taxon>
        <taxon>Agaricales incertae sedis</taxon>
        <taxon>Dendrothele</taxon>
    </lineage>
</organism>
<sequence>MPKNKGKGRRAQAKPKTRVVMTEVQSDTPPSNLCQTLEEDEMTRCSQVATHGYPTPTRCTVHHGQYITMTKSYKDASRIVDEILGGHIIPTQEEIQNLKSYEECLEKARWVRKYVEAVRKERTGREIHHRRFFLKVDDGHKLRMKKLAKAMTSTIEVFNALQSRALELYMADNPNYEWFNEDQDPLPDMPTVQSATNLQEMIAQLWTQRAEKRTHERADDDLVEMRLQGFREVLLFALDKFLDRFNLEDKEAEKALDPFIQSSVRRERDIGRILMRQFARRIIFYDPILFSKATDKVSFEDLFSHPDFTLDDVFRFEHLYSKRLGFGLLWFRDSLMEACAMAPSLDGKDGTNLANFGNYGGWIYNRRHETTVTNEVWSLLLEILDALEPTGALPANIEHRFVRLCNTFDDLCSFLAFAAFGQMKSPSWCPPECQVYRNHLSLSEVVVADMVSAPTVELLRYPVPTKRPAKHPGMISYAEFEIRSFMFGAIRNESDPFADAFLQELRARPDLFCVITRSDTDPGQKVETFGGLEESSLPHLRIRSFDSPPGRVPMNRGKWEQYHSAFDILYSTGTCANGQIQSPKGYLANAQHTGFFFRFKKFPVKYFVIIDVHPGRAVRHLARGVIWAALRAQGLAEGEFSIRKYARASDRLFHKRANERLSWMPSSRWKAGSMEEELPPDLEPEHLAESYNNSSVLSLANSGGESNQQSTSFDLSQQLLNNPGHISPKLRGISSSPKMNSPSGQSDNLNFVTSPSHSSSRVSMDPMSATSTLLSSPPVLSEEFSASMSSISDDETILSPPEALDTEPRKGWCSIQ</sequence>
<feature type="compositionally biased region" description="Polar residues" evidence="1">
    <location>
        <begin position="733"/>
        <end position="753"/>
    </location>
</feature>
<name>A0A4S8KUB1_DENBC</name>
<dbReference type="Proteomes" id="UP000297245">
    <property type="component" value="Unassembled WGS sequence"/>
</dbReference>
<accession>A0A4S8KUB1</accession>
<gene>
    <name evidence="2" type="ORF">K435DRAFT_845454</name>
</gene>
<proteinExistence type="predicted"/>
<evidence type="ECO:0000313" key="2">
    <source>
        <dbReference type="EMBL" id="THU79467.1"/>
    </source>
</evidence>
<protein>
    <submittedName>
        <fullName evidence="2">Uncharacterized protein</fullName>
    </submittedName>
</protein>
<dbReference type="OrthoDB" id="2756263at2759"/>
<evidence type="ECO:0000313" key="3">
    <source>
        <dbReference type="Proteomes" id="UP000297245"/>
    </source>
</evidence>
<feature type="compositionally biased region" description="Basic residues" evidence="1">
    <location>
        <begin position="1"/>
        <end position="17"/>
    </location>
</feature>
<keyword evidence="3" id="KW-1185">Reference proteome</keyword>
<dbReference type="EMBL" id="ML180022">
    <property type="protein sequence ID" value="THU79467.1"/>
    <property type="molecule type" value="Genomic_DNA"/>
</dbReference>
<feature type="region of interest" description="Disordered" evidence="1">
    <location>
        <begin position="718"/>
        <end position="816"/>
    </location>
</feature>